<dbReference type="AlphaFoldDB" id="A0AAU6T5U4"/>
<feature type="domain" description="NAD-dependent epimerase/dehydratase" evidence="1">
    <location>
        <begin position="4"/>
        <end position="42"/>
    </location>
</feature>
<proteinExistence type="predicted"/>
<dbReference type="Gene3D" id="3.40.50.720">
    <property type="entry name" value="NAD(P)-binding Rossmann-like Domain"/>
    <property type="match status" value="1"/>
</dbReference>
<dbReference type="Pfam" id="PF01370">
    <property type="entry name" value="Epimerase"/>
    <property type="match status" value="2"/>
</dbReference>
<protein>
    <submittedName>
        <fullName evidence="2">NAD-dependent epimerase/dehydratase family protein</fullName>
    </submittedName>
</protein>
<accession>A0AAU6T5U4</accession>
<dbReference type="InterPro" id="IPR050177">
    <property type="entry name" value="Lipid_A_modif_metabolic_enz"/>
</dbReference>
<evidence type="ECO:0000259" key="1">
    <source>
        <dbReference type="Pfam" id="PF01370"/>
    </source>
</evidence>
<evidence type="ECO:0000313" key="2">
    <source>
        <dbReference type="EMBL" id="XAG40297.1"/>
    </source>
</evidence>
<organism evidence="2">
    <name type="scientific">Aeromonas sp. 19NY04SH05-1</name>
    <dbReference type="NCBI Taxonomy" id="2920537"/>
    <lineage>
        <taxon>Bacteria</taxon>
        <taxon>Pseudomonadati</taxon>
        <taxon>Pseudomonadota</taxon>
        <taxon>Gammaproteobacteria</taxon>
        <taxon>Aeromonadales</taxon>
        <taxon>Aeromonadaceae</taxon>
        <taxon>Aeromonas</taxon>
    </lineage>
</organism>
<dbReference type="RefSeq" id="WP_338610805.1">
    <property type="nucleotide sequence ID" value="NZ_CP095328.1"/>
</dbReference>
<dbReference type="SUPFAM" id="SSF51735">
    <property type="entry name" value="NAD(P)-binding Rossmann-fold domains"/>
    <property type="match status" value="1"/>
</dbReference>
<dbReference type="PANTHER" id="PTHR43245">
    <property type="entry name" value="BIFUNCTIONAL POLYMYXIN RESISTANCE PROTEIN ARNA"/>
    <property type="match status" value="1"/>
</dbReference>
<gene>
    <name evidence="2" type="ORF">MRK42_14995</name>
</gene>
<dbReference type="InterPro" id="IPR036291">
    <property type="entry name" value="NAD(P)-bd_dom_sf"/>
</dbReference>
<sequence>MKLLIIGGTGFLGRHLTALALDWGHEVTLFNRGHYQHPDWRDLVQLIGDRDRDLSALQGDGLYWDLVIDTCCYHPEQAARLSAALLGHCERLIFISTISVYRDFAQPEMDESAPLHQISKDEFPTDYGPLKVLCEAEYRARWGKRLCILRPGVLCGPFDPTGRMAWWVKRVQQGGPWLLPGDGQDRLQYLDVRDCAEFALRAAERQLGGVFNLVKPGITLADWVERLAARLVPAKELQPEWMPWQEMLAAGVEPWQSYPTLLPNGLAEYAGYGRISAEAAIVQGLNFRPLEETAIDLAHWLADNEGGALAAGMTTTEEAALRQRICVTQ</sequence>
<feature type="domain" description="NAD-dependent epimerase/dehydratase" evidence="1">
    <location>
        <begin position="82"/>
        <end position="212"/>
    </location>
</feature>
<dbReference type="InterPro" id="IPR001509">
    <property type="entry name" value="Epimerase_deHydtase"/>
</dbReference>
<dbReference type="EMBL" id="CP095328">
    <property type="protein sequence ID" value="XAG40297.1"/>
    <property type="molecule type" value="Genomic_DNA"/>
</dbReference>
<dbReference type="PANTHER" id="PTHR43245:SF13">
    <property type="entry name" value="UDP-D-APIOSE_UDP-D-XYLOSE SYNTHASE 2"/>
    <property type="match status" value="1"/>
</dbReference>
<reference evidence="2" key="1">
    <citation type="submission" date="2022-03" db="EMBL/GenBank/DDBJ databases">
        <title>Sea Food Isolates.</title>
        <authorList>
            <person name="Li C."/>
        </authorList>
    </citation>
    <scope>NUCLEOTIDE SEQUENCE</scope>
    <source>
        <strain evidence="2">19NY04SH05-1</strain>
    </source>
</reference>
<name>A0AAU6T5U4_9GAMM</name>